<name>L9ZYF4_9EURY</name>
<proteinExistence type="predicted"/>
<keyword evidence="3" id="KW-1185">Reference proteome</keyword>
<keyword evidence="1" id="KW-0812">Transmembrane</keyword>
<evidence type="ECO:0000313" key="3">
    <source>
        <dbReference type="Proteomes" id="UP000011519"/>
    </source>
</evidence>
<reference evidence="2 3" key="1">
    <citation type="journal article" date="2014" name="PLoS Genet.">
        <title>Phylogenetically driven sequencing of extremely halophilic archaea reveals strategies for static and dynamic osmo-response.</title>
        <authorList>
            <person name="Becker E.A."/>
            <person name="Seitzer P.M."/>
            <person name="Tritt A."/>
            <person name="Larsen D."/>
            <person name="Krusor M."/>
            <person name="Yao A.I."/>
            <person name="Wu D."/>
            <person name="Madern D."/>
            <person name="Eisen J.A."/>
            <person name="Darling A.E."/>
            <person name="Facciotti M.T."/>
        </authorList>
    </citation>
    <scope>NUCLEOTIDE SEQUENCE [LARGE SCALE GENOMIC DNA]</scope>
    <source>
        <strain evidence="2 3">JCM 10989</strain>
    </source>
</reference>
<comment type="caution">
    <text evidence="2">The sequence shown here is derived from an EMBL/GenBank/DDBJ whole genome shotgun (WGS) entry which is preliminary data.</text>
</comment>
<dbReference type="STRING" id="1227493.C483_11738"/>
<dbReference type="OrthoDB" id="170118at2157"/>
<dbReference type="EMBL" id="AOIM01000035">
    <property type="protein sequence ID" value="ELY90178.1"/>
    <property type="molecule type" value="Genomic_DNA"/>
</dbReference>
<protein>
    <submittedName>
        <fullName evidence="2">Uncharacterized protein</fullName>
    </submittedName>
</protein>
<evidence type="ECO:0000256" key="1">
    <source>
        <dbReference type="SAM" id="Phobius"/>
    </source>
</evidence>
<keyword evidence="1" id="KW-0472">Membrane</keyword>
<feature type="transmembrane region" description="Helical" evidence="1">
    <location>
        <begin position="43"/>
        <end position="65"/>
    </location>
</feature>
<feature type="transmembrane region" description="Helical" evidence="1">
    <location>
        <begin position="7"/>
        <end position="23"/>
    </location>
</feature>
<dbReference type="Proteomes" id="UP000011519">
    <property type="component" value="Unassembled WGS sequence"/>
</dbReference>
<dbReference type="AlphaFoldDB" id="L9ZYF4"/>
<gene>
    <name evidence="2" type="ORF">C483_11738</name>
</gene>
<sequence length="177" mass="18472">MNDFVRAMVVPFFMALFPAVWFVNRNLTAAQLPPTIEPSAGLLLLGLAGAVAGSAVVAALLAAVGRNQSVAAEELPFRQRVFQPDTASLTVFLALVGLCALWALVVFVGIGPAVLGDALTFVMILPGLPLLVLAPLAIHSVVATTIGLVACALWLSVLSVGTTELVGRRTTVRKSDR</sequence>
<feature type="transmembrane region" description="Helical" evidence="1">
    <location>
        <begin position="86"/>
        <end position="110"/>
    </location>
</feature>
<keyword evidence="1" id="KW-1133">Transmembrane helix</keyword>
<organism evidence="2 3">
    <name type="scientific">Natrialba hulunbeirensis JCM 10989</name>
    <dbReference type="NCBI Taxonomy" id="1227493"/>
    <lineage>
        <taxon>Archaea</taxon>
        <taxon>Methanobacteriati</taxon>
        <taxon>Methanobacteriota</taxon>
        <taxon>Stenosarchaea group</taxon>
        <taxon>Halobacteria</taxon>
        <taxon>Halobacteriales</taxon>
        <taxon>Natrialbaceae</taxon>
        <taxon>Natrialba</taxon>
    </lineage>
</organism>
<dbReference type="PATRIC" id="fig|1227493.4.peg.2346"/>
<evidence type="ECO:0000313" key="2">
    <source>
        <dbReference type="EMBL" id="ELY90178.1"/>
    </source>
</evidence>
<accession>L9ZYF4</accession>
<dbReference type="RefSeq" id="WP_006653528.1">
    <property type="nucleotide sequence ID" value="NZ_AOIM01000035.1"/>
</dbReference>